<dbReference type="Proteomes" id="UP000029585">
    <property type="component" value="Unassembled WGS sequence"/>
</dbReference>
<protein>
    <recommendedName>
        <fullName evidence="11">DNA polymerase III subunit beta</fullName>
    </recommendedName>
</protein>
<dbReference type="SUPFAM" id="SSF55979">
    <property type="entry name" value="DNA clamp"/>
    <property type="match status" value="1"/>
</dbReference>
<dbReference type="Gene3D" id="3.70.10.10">
    <property type="match status" value="1"/>
</dbReference>
<keyword evidence="4" id="KW-0808">Transferase</keyword>
<dbReference type="GO" id="GO:0003887">
    <property type="term" value="F:DNA-directed DNA polymerase activity"/>
    <property type="evidence" value="ECO:0007669"/>
    <property type="project" value="UniProtKB-KW"/>
</dbReference>
<evidence type="ECO:0000256" key="6">
    <source>
        <dbReference type="ARBA" id="ARBA00022705"/>
    </source>
</evidence>
<dbReference type="HOGENOM" id="CLU_760200_0_0_9"/>
<comment type="subcellular location">
    <subcellularLocation>
        <location evidence="1">Cytoplasm</location>
    </subcellularLocation>
</comment>
<keyword evidence="10" id="KW-1185">Reference proteome</keyword>
<evidence type="ECO:0008006" key="11">
    <source>
        <dbReference type="Google" id="ProtNLM"/>
    </source>
</evidence>
<evidence type="ECO:0000256" key="8">
    <source>
        <dbReference type="ARBA" id="ARBA00023125"/>
    </source>
</evidence>
<keyword evidence="3" id="KW-0963">Cytoplasm</keyword>
<keyword evidence="7" id="KW-0239">DNA-directed DNA polymerase</keyword>
<evidence type="ECO:0000313" key="10">
    <source>
        <dbReference type="Proteomes" id="UP000029585"/>
    </source>
</evidence>
<dbReference type="GO" id="GO:0003677">
    <property type="term" value="F:DNA binding"/>
    <property type="evidence" value="ECO:0007669"/>
    <property type="project" value="UniProtKB-KW"/>
</dbReference>
<dbReference type="PATRIC" id="fig|742738.3.peg.3761"/>
<keyword evidence="6" id="KW-0235">DNA replication</keyword>
<dbReference type="eggNOG" id="COG0592">
    <property type="taxonomic scope" value="Bacteria"/>
</dbReference>
<dbReference type="InterPro" id="IPR046938">
    <property type="entry name" value="DNA_clamp_sf"/>
</dbReference>
<sequence length="380" mass="42975">MRAVSVFPLDEFRLALKKVYGAAAPKGPFTALSQATLFFSRNSCTIACCNLNQWCQATIPAQGDEFSLTLYDTQRLLDACAYFSGELHLEYETAEKKPHNCDIPYNQARFSCGGREIHQLVFDSDLYPLPKEFQPEQVYQINAGTVFGLFTQVRHAVSSDTNRPWSCCVQFTDHRMYALDGYRLSVRAIPDFEAAKPFQIPEEAMELLSVFADEDCTLSIGREWLSVQNDSKRLITRVPPLGSLKLDSTIPTIFTEERWIDVEGTRNDLKYLLKMENKKLRAPLRLGDGWLSVRGNSGLYRAELRMERPPAIVIGYDPRYLLDAFDAFAKRGIKTARMSFTSPVGPTVLTADNGFTELILPVRLKPEEATTYIPPRKQVA</sequence>
<dbReference type="RefSeq" id="WP_044943070.1">
    <property type="nucleotide sequence ID" value="NZ_KN174167.1"/>
</dbReference>
<dbReference type="GO" id="GO:0009360">
    <property type="term" value="C:DNA polymerase III complex"/>
    <property type="evidence" value="ECO:0007669"/>
    <property type="project" value="InterPro"/>
</dbReference>
<dbReference type="GO" id="GO:0005737">
    <property type="term" value="C:cytoplasm"/>
    <property type="evidence" value="ECO:0007669"/>
    <property type="project" value="UniProtKB-SubCell"/>
</dbReference>
<reference evidence="9 10" key="1">
    <citation type="submission" date="2011-08" db="EMBL/GenBank/DDBJ databases">
        <title>The Genome Sequence of Clostridium orbiscindens 1_3_50AFAA.</title>
        <authorList>
            <consortium name="The Broad Institute Genome Sequencing Platform"/>
            <person name="Earl A."/>
            <person name="Ward D."/>
            <person name="Feldgarden M."/>
            <person name="Gevers D."/>
            <person name="Daigneault M."/>
            <person name="Strauss J."/>
            <person name="Allen-Vercoe E."/>
            <person name="Young S.K."/>
            <person name="Zeng Q."/>
            <person name="Gargeya S."/>
            <person name="Fitzgerald M."/>
            <person name="Haas B."/>
            <person name="Abouelleil A."/>
            <person name="Alvarado L."/>
            <person name="Arachchi H.M."/>
            <person name="Berlin A."/>
            <person name="Brown A."/>
            <person name="Chapman S.B."/>
            <person name="Chen Z."/>
            <person name="Dunbar C."/>
            <person name="Freedman E."/>
            <person name="Gearin G."/>
            <person name="Gellesch M."/>
            <person name="Goldberg J."/>
            <person name="Griggs A."/>
            <person name="Gujja S."/>
            <person name="Heiman D."/>
            <person name="Howarth C."/>
            <person name="Larson L."/>
            <person name="Lui A."/>
            <person name="MacDonald P.J.P."/>
            <person name="Montmayeur A."/>
            <person name="Murphy C."/>
            <person name="Neiman D."/>
            <person name="Pearson M."/>
            <person name="Priest M."/>
            <person name="Roberts A."/>
            <person name="Saif S."/>
            <person name="Shea T."/>
            <person name="Shenoy N."/>
            <person name="Sisk P."/>
            <person name="Stolte C."/>
            <person name="Sykes S."/>
            <person name="Wortman J."/>
            <person name="Nusbaum C."/>
            <person name="Birren B."/>
        </authorList>
    </citation>
    <scope>NUCLEOTIDE SEQUENCE [LARGE SCALE GENOMIC DNA]</scope>
    <source>
        <strain evidence="9 10">1_3_50AFAA</strain>
    </source>
</reference>
<proteinExistence type="inferred from homology"/>
<dbReference type="AlphaFoldDB" id="A0A096CF15"/>
<evidence type="ECO:0000256" key="1">
    <source>
        <dbReference type="ARBA" id="ARBA00004496"/>
    </source>
</evidence>
<comment type="caution">
    <text evidence="9">The sequence shown here is derived from an EMBL/GenBank/DDBJ whole genome shotgun (WGS) entry which is preliminary data.</text>
</comment>
<evidence type="ECO:0000256" key="3">
    <source>
        <dbReference type="ARBA" id="ARBA00022490"/>
    </source>
</evidence>
<evidence type="ECO:0000313" key="9">
    <source>
        <dbReference type="EMBL" id="KGF53517.1"/>
    </source>
</evidence>
<evidence type="ECO:0000256" key="7">
    <source>
        <dbReference type="ARBA" id="ARBA00022932"/>
    </source>
</evidence>
<name>A0A096CF15_FLAPL</name>
<gene>
    <name evidence="9" type="ORF">HMPREF9460_03653</name>
</gene>
<evidence type="ECO:0000256" key="2">
    <source>
        <dbReference type="ARBA" id="ARBA00010752"/>
    </source>
</evidence>
<dbReference type="PANTHER" id="PTHR30478">
    <property type="entry name" value="DNA POLYMERASE III SUBUNIT BETA"/>
    <property type="match status" value="1"/>
</dbReference>
<comment type="similarity">
    <text evidence="2">Belongs to the beta sliding clamp family.</text>
</comment>
<dbReference type="GO" id="GO:0006271">
    <property type="term" value="P:DNA strand elongation involved in DNA replication"/>
    <property type="evidence" value="ECO:0007669"/>
    <property type="project" value="TreeGrafter"/>
</dbReference>
<keyword evidence="5" id="KW-0548">Nucleotidyltransferase</keyword>
<evidence type="ECO:0000256" key="4">
    <source>
        <dbReference type="ARBA" id="ARBA00022679"/>
    </source>
</evidence>
<evidence type="ECO:0000256" key="5">
    <source>
        <dbReference type="ARBA" id="ARBA00022695"/>
    </source>
</evidence>
<dbReference type="Gene3D" id="3.10.150.10">
    <property type="entry name" value="DNA Polymerase III, subunit A, domain 2"/>
    <property type="match status" value="1"/>
</dbReference>
<dbReference type="EMBL" id="ADLO01000110">
    <property type="protein sequence ID" value="KGF53517.1"/>
    <property type="molecule type" value="Genomic_DNA"/>
</dbReference>
<dbReference type="InterPro" id="IPR001001">
    <property type="entry name" value="DNA_polIII_beta"/>
</dbReference>
<organism evidence="9 10">
    <name type="scientific">Flavonifractor plautii 1_3_50AFAA</name>
    <dbReference type="NCBI Taxonomy" id="742738"/>
    <lineage>
        <taxon>Bacteria</taxon>
        <taxon>Bacillati</taxon>
        <taxon>Bacillota</taxon>
        <taxon>Clostridia</taxon>
        <taxon>Eubacteriales</taxon>
        <taxon>Oscillospiraceae</taxon>
        <taxon>Flavonifractor</taxon>
    </lineage>
</organism>
<dbReference type="CDD" id="cd00140">
    <property type="entry name" value="beta_clamp"/>
    <property type="match status" value="1"/>
</dbReference>
<dbReference type="PANTHER" id="PTHR30478:SF0">
    <property type="entry name" value="BETA SLIDING CLAMP"/>
    <property type="match status" value="1"/>
</dbReference>
<keyword evidence="8" id="KW-0238">DNA-binding</keyword>
<accession>A0A096CF15</accession>